<proteinExistence type="predicted"/>
<dbReference type="Pfam" id="PF00300">
    <property type="entry name" value="His_Phos_1"/>
    <property type="match status" value="1"/>
</dbReference>
<dbReference type="RefSeq" id="WP_004807316.1">
    <property type="nucleotide sequence ID" value="NZ_CP116394.1"/>
</dbReference>
<name>A0AB38XMZ7_9ACTO</name>
<dbReference type="GO" id="GO:0016791">
    <property type="term" value="F:phosphatase activity"/>
    <property type="evidence" value="ECO:0007669"/>
    <property type="project" value="TreeGrafter"/>
</dbReference>
<dbReference type="AlphaFoldDB" id="A0AB38XMZ7"/>
<dbReference type="Proteomes" id="UP001211044">
    <property type="component" value="Chromosome"/>
</dbReference>
<dbReference type="GO" id="GO:0005737">
    <property type="term" value="C:cytoplasm"/>
    <property type="evidence" value="ECO:0007669"/>
    <property type="project" value="TreeGrafter"/>
</dbReference>
<dbReference type="SUPFAM" id="SSF53254">
    <property type="entry name" value="Phosphoglycerate mutase-like"/>
    <property type="match status" value="1"/>
</dbReference>
<evidence type="ECO:0000313" key="1">
    <source>
        <dbReference type="EMBL" id="WCE45668.1"/>
    </source>
</evidence>
<organism evidence="1 2">
    <name type="scientific">Winkia neuii subsp. anitrata</name>
    <dbReference type="NCBI Taxonomy" id="29318"/>
    <lineage>
        <taxon>Bacteria</taxon>
        <taxon>Bacillati</taxon>
        <taxon>Actinomycetota</taxon>
        <taxon>Actinomycetes</taxon>
        <taxon>Actinomycetales</taxon>
        <taxon>Actinomycetaceae</taxon>
        <taxon>Winkia</taxon>
    </lineage>
</organism>
<dbReference type="PANTHER" id="PTHR48100:SF51">
    <property type="entry name" value="PHOSPHOGLYCERATE MUTASE"/>
    <property type="match status" value="1"/>
</dbReference>
<reference evidence="1" key="1">
    <citation type="submission" date="2023-01" db="EMBL/GenBank/DDBJ databases">
        <title>Comparative Genomic Analysis of the Clinically-Derived Winkia Strain NY0527 Provides Evidence into the Taxonomic Reassignment of Winkia neuii and Characterizes Their Virulence Traits.</title>
        <authorList>
            <person name="Cai X."/>
            <person name="Peng Y."/>
            <person name="Li M."/>
            <person name="Qiu Y."/>
            <person name="Wang Y."/>
            <person name="Xu L."/>
            <person name="Hou Q."/>
        </authorList>
    </citation>
    <scope>NUCLEOTIDE SEQUENCE</scope>
    <source>
        <strain evidence="1">NY0527</strain>
    </source>
</reference>
<dbReference type="InterPro" id="IPR029033">
    <property type="entry name" value="His_PPase_superfam"/>
</dbReference>
<dbReference type="Gene3D" id="3.40.50.1240">
    <property type="entry name" value="Phosphoglycerate mutase-like"/>
    <property type="match status" value="1"/>
</dbReference>
<gene>
    <name evidence="1" type="ORF">PIG85_08455</name>
</gene>
<protein>
    <submittedName>
        <fullName evidence="1">Phosphoglycerate mutase family protein</fullName>
    </submittedName>
</protein>
<dbReference type="EMBL" id="CP116394">
    <property type="protein sequence ID" value="WCE45668.1"/>
    <property type="molecule type" value="Genomic_DNA"/>
</dbReference>
<dbReference type="KEGG" id="wne:PIG85_08455"/>
<dbReference type="SMART" id="SM00855">
    <property type="entry name" value="PGAM"/>
    <property type="match status" value="1"/>
</dbReference>
<dbReference type="InterPro" id="IPR013078">
    <property type="entry name" value="His_Pase_superF_clade-1"/>
</dbReference>
<dbReference type="InterPro" id="IPR050275">
    <property type="entry name" value="PGM_Phosphatase"/>
</dbReference>
<dbReference type="PANTHER" id="PTHR48100">
    <property type="entry name" value="BROAD-SPECIFICITY PHOSPHATASE YOR283W-RELATED"/>
    <property type="match status" value="1"/>
</dbReference>
<evidence type="ECO:0000313" key="2">
    <source>
        <dbReference type="Proteomes" id="UP001211044"/>
    </source>
</evidence>
<sequence>MTKTIVHVMRHGEVDNPQGILYGRRPGFSLTDHGKKMTAAVADHFKQIGADIRAVVASPLLRAQESAAPTAKAYGLPVLNDKRLVEAGNSFEGVAVNANRKSLAQPKYWWRYRNVFEPSWGEPYTEIARRMVAGVAHAKAMADGGEALVVSHQLPIWTLRRFVEGHRLWHDPRKRQCSLASLTSFTFEDDTLVALTYSEPVGYMLSEAADMVPGESEAKLA</sequence>
<accession>A0AB38XMZ7</accession>
<dbReference type="CDD" id="cd07067">
    <property type="entry name" value="HP_PGM_like"/>
    <property type="match status" value="1"/>
</dbReference>